<evidence type="ECO:0000313" key="5">
    <source>
        <dbReference type="EMBL" id="EPY36140.1"/>
    </source>
</evidence>
<dbReference type="InterPro" id="IPR011989">
    <property type="entry name" value="ARM-like"/>
</dbReference>
<reference evidence="4" key="2">
    <citation type="submission" date="2013-03" db="EMBL/GenBank/DDBJ databases">
        <authorList>
            <person name="Motta M.C.M."/>
            <person name="Martins A.C.A."/>
            <person name="Preta C.M.C.C."/>
            <person name="Silva R."/>
            <person name="de Souza S.S."/>
            <person name="Klein C.C."/>
            <person name="de Almeida L.G.P."/>
            <person name="Cunha O.L."/>
            <person name="Colabardini A.C."/>
            <person name="Lima B.A."/>
            <person name="Machado C.R."/>
            <person name="Soares C.M.A."/>
            <person name="de Menezes C.B.A."/>
            <person name="Bartolomeu D.C."/>
            <person name="Grisard E.C."/>
            <person name="Fantinatti-Garboggini F."/>
            <person name="Rodrigues-Luiz G.F."/>
            <person name="Wagner G."/>
            <person name="Goldman G.H."/>
            <person name="Fietto J.L.R."/>
            <person name="Ciapina L.P."/>
            <person name="Brocchi M."/>
            <person name="Elias M.C."/>
            <person name="Goldman M.H.S."/>
            <person name="Sagot M.-F."/>
            <person name="Pereira M."/>
            <person name="Stoco P.H."/>
            <person name="Teixeira S.M.R."/>
            <person name="de Mendonca-Neto R.P."/>
            <person name="Maciel T.E.F."/>
            <person name="Mendes T.A.O."/>
            <person name="Urmenyi T.P."/>
            <person name="Teixeira M.M.G."/>
            <person name="de Camargo E.F.P."/>
            <person name="de Sousa W."/>
            <person name="Schenkman S."/>
            <person name="de Vasconcelos A.T.R."/>
        </authorList>
    </citation>
    <scope>NUCLEOTIDE SEQUENCE</scope>
</reference>
<dbReference type="PANTHER" id="PTHR12537:SF59">
    <property type="entry name" value="RNA BINDING PROTEIN 5, PUTATIVE-RELATED"/>
    <property type="match status" value="1"/>
</dbReference>
<dbReference type="InterPro" id="IPR033133">
    <property type="entry name" value="PUM-HD"/>
</dbReference>
<dbReference type="SMART" id="SM00025">
    <property type="entry name" value="Pumilio"/>
    <property type="match status" value="6"/>
</dbReference>
<evidence type="ECO:0000313" key="4">
    <source>
        <dbReference type="EMBL" id="EPY28847.1"/>
    </source>
</evidence>
<dbReference type="PANTHER" id="PTHR12537">
    <property type="entry name" value="RNA BINDING PROTEIN PUMILIO-RELATED"/>
    <property type="match status" value="1"/>
</dbReference>
<protein>
    <submittedName>
        <fullName evidence="4">Pumilio/PUF RNA binding protein 5</fullName>
    </submittedName>
</protein>
<name>S9UDE2_9TRYP</name>
<dbReference type="GO" id="GO:0005737">
    <property type="term" value="C:cytoplasm"/>
    <property type="evidence" value="ECO:0007669"/>
    <property type="project" value="TreeGrafter"/>
</dbReference>
<feature type="repeat" description="Pumilio" evidence="2">
    <location>
        <begin position="339"/>
        <end position="378"/>
    </location>
</feature>
<dbReference type="EMBL" id="ATMH01004851">
    <property type="protein sequence ID" value="EPY28847.1"/>
    <property type="molecule type" value="Genomic_DNA"/>
</dbReference>
<accession>S9UDE2</accession>
<evidence type="ECO:0000259" key="3">
    <source>
        <dbReference type="PROSITE" id="PS50303"/>
    </source>
</evidence>
<dbReference type="AlphaFoldDB" id="S9UDE2"/>
<feature type="domain" description="PUM-HD" evidence="3">
    <location>
        <begin position="52"/>
        <end position="405"/>
    </location>
</feature>
<gene>
    <name evidence="5" type="ORF">STCU_00735</name>
    <name evidence="4" type="ORF">STCU_04851</name>
</gene>
<feature type="repeat" description="Pumilio" evidence="2">
    <location>
        <begin position="266"/>
        <end position="302"/>
    </location>
</feature>
<keyword evidence="1" id="KW-0677">Repeat</keyword>
<dbReference type="Pfam" id="PF00806">
    <property type="entry name" value="PUF"/>
    <property type="match status" value="4"/>
</dbReference>
<dbReference type="Proteomes" id="UP000015354">
    <property type="component" value="Unassembled WGS sequence"/>
</dbReference>
<keyword evidence="6" id="KW-1185">Reference proteome</keyword>
<dbReference type="SUPFAM" id="SSF48371">
    <property type="entry name" value="ARM repeat"/>
    <property type="match status" value="1"/>
</dbReference>
<dbReference type="PROSITE" id="PS50302">
    <property type="entry name" value="PUM"/>
    <property type="match status" value="2"/>
</dbReference>
<evidence type="ECO:0000313" key="6">
    <source>
        <dbReference type="Proteomes" id="UP000015354"/>
    </source>
</evidence>
<sequence>MSMHYGRQGDYYTSMVMSAPYRGDAPSAVCKGHQSSQHSSGSNSCASGYTPNPVPTAAARQRAGVYTHNPYGTAACSTVAAAPAHPRATAYGCPPVYASESHGYGDAALLASNVVEQFMAVIGDIANTACSPRGRHLLSSVLSLQHVDKVEMIYNEVVPQINMVVLDVHGCGVARLLIEYITTEQLDTMVPYLEDKTILELAVRTQHTRRLLQTIFERHRSEGLTPIVEVLASDCLRLACTQQGCIAIMRVIENSLPEQKHMLLHKLLPCLPVLTMDPYGNYVAQCILQNTDRTSDIRRVSEAYRGHWVPLCCQKYASNVMEKIVWELDAEGRQSILQELVFDTKNLKRLLLDSFGNFVLQAIIASSTDAEEYTHVYKEVTDHLHLSPYGNKIDSKLSSKYRELMHKPEPYKYVPGKERTH</sequence>
<dbReference type="InterPro" id="IPR001313">
    <property type="entry name" value="Pumilio_RNA-bd_rpt"/>
</dbReference>
<organism evidence="4 6">
    <name type="scientific">Strigomonas culicis</name>
    <dbReference type="NCBI Taxonomy" id="28005"/>
    <lineage>
        <taxon>Eukaryota</taxon>
        <taxon>Discoba</taxon>
        <taxon>Euglenozoa</taxon>
        <taxon>Kinetoplastea</taxon>
        <taxon>Metakinetoplastina</taxon>
        <taxon>Trypanosomatida</taxon>
        <taxon>Trypanosomatidae</taxon>
        <taxon>Strigomonadinae</taxon>
        <taxon>Strigomonas</taxon>
    </lineage>
</organism>
<dbReference type="PROSITE" id="PS50303">
    <property type="entry name" value="PUM_HD"/>
    <property type="match status" value="1"/>
</dbReference>
<dbReference type="OrthoDB" id="668540at2759"/>
<proteinExistence type="predicted"/>
<dbReference type="InterPro" id="IPR016024">
    <property type="entry name" value="ARM-type_fold"/>
</dbReference>
<dbReference type="EMBL" id="ATMH01000735">
    <property type="protein sequence ID" value="EPY36140.1"/>
    <property type="molecule type" value="Genomic_DNA"/>
</dbReference>
<dbReference type="Gene3D" id="1.25.10.10">
    <property type="entry name" value="Leucine-rich Repeat Variant"/>
    <property type="match status" value="1"/>
</dbReference>
<dbReference type="GO" id="GO:0010608">
    <property type="term" value="P:post-transcriptional regulation of gene expression"/>
    <property type="evidence" value="ECO:0007669"/>
    <property type="project" value="TreeGrafter"/>
</dbReference>
<evidence type="ECO:0000256" key="2">
    <source>
        <dbReference type="PROSITE-ProRule" id="PRU00317"/>
    </source>
</evidence>
<reference evidence="4 6" key="1">
    <citation type="journal article" date="2013" name="PLoS ONE">
        <title>Predicting the Proteins of Angomonas deanei, Strigomonas culicis and Their Respective Endosymbionts Reveals New Aspects of the Trypanosomatidae Family.</title>
        <authorList>
            <person name="Motta M.C."/>
            <person name="Martins A.C."/>
            <person name="de Souza S.S."/>
            <person name="Catta-Preta C.M."/>
            <person name="Silva R."/>
            <person name="Klein C.C."/>
            <person name="de Almeida L.G."/>
            <person name="de Lima Cunha O."/>
            <person name="Ciapina L.P."/>
            <person name="Brocchi M."/>
            <person name="Colabardini A.C."/>
            <person name="de Araujo Lima B."/>
            <person name="Machado C.R."/>
            <person name="de Almeida Soares C.M."/>
            <person name="Probst C.M."/>
            <person name="de Menezes C.B."/>
            <person name="Thompson C.E."/>
            <person name="Bartholomeu D.C."/>
            <person name="Gradia D.F."/>
            <person name="Pavoni D.P."/>
            <person name="Grisard E.C."/>
            <person name="Fantinatti-Garboggini F."/>
            <person name="Marchini F.K."/>
            <person name="Rodrigues-Luiz G.F."/>
            <person name="Wagner G."/>
            <person name="Goldman G.H."/>
            <person name="Fietto J.L."/>
            <person name="Elias M.C."/>
            <person name="Goldman M.H."/>
            <person name="Sagot M.F."/>
            <person name="Pereira M."/>
            <person name="Stoco P.H."/>
            <person name="de Mendonca-Neto R.P."/>
            <person name="Teixeira S.M."/>
            <person name="Maciel T.E."/>
            <person name="de Oliveira Mendes T.A."/>
            <person name="Urmenyi T.P."/>
            <person name="de Souza W."/>
            <person name="Schenkman S."/>
            <person name="de Vasconcelos A.T."/>
        </authorList>
    </citation>
    <scope>NUCLEOTIDE SEQUENCE [LARGE SCALE GENOMIC DNA]</scope>
</reference>
<comment type="caution">
    <text evidence="4">The sequence shown here is derived from an EMBL/GenBank/DDBJ whole genome shotgun (WGS) entry which is preliminary data.</text>
</comment>
<dbReference type="GO" id="GO:0003729">
    <property type="term" value="F:mRNA binding"/>
    <property type="evidence" value="ECO:0007669"/>
    <property type="project" value="TreeGrafter"/>
</dbReference>
<evidence type="ECO:0000256" key="1">
    <source>
        <dbReference type="ARBA" id="ARBA00022737"/>
    </source>
</evidence>